<evidence type="ECO:0000259" key="2">
    <source>
        <dbReference type="Pfam" id="PF13340"/>
    </source>
</evidence>
<dbReference type="OrthoDB" id="9809153at2"/>
<feature type="domain" description="Insertion element IS402-like" evidence="2">
    <location>
        <begin position="9"/>
        <end position="82"/>
    </location>
</feature>
<accession>A8ZR32</accession>
<dbReference type="HOGENOM" id="CLU_055261_0_0_3"/>
<dbReference type="Proteomes" id="UP000000268">
    <property type="component" value="Plasmid pREB8"/>
</dbReference>
<keyword evidence="3" id="KW-0614">Plasmid</keyword>
<geneLocation type="plasmid" evidence="3 4">
    <name>pREB8</name>
</geneLocation>
<feature type="domain" description="Transposase IS4-like" evidence="1">
    <location>
        <begin position="99"/>
        <end position="257"/>
    </location>
</feature>
<dbReference type="PANTHER" id="PTHR30007:SF0">
    <property type="entry name" value="TRANSPOSASE"/>
    <property type="match status" value="1"/>
</dbReference>
<evidence type="ECO:0000313" key="3">
    <source>
        <dbReference type="EMBL" id="ABW33468.1"/>
    </source>
</evidence>
<evidence type="ECO:0000313" key="4">
    <source>
        <dbReference type="Proteomes" id="UP000000268"/>
    </source>
</evidence>
<dbReference type="InterPro" id="IPR002559">
    <property type="entry name" value="Transposase_11"/>
</dbReference>
<dbReference type="EMBL" id="CP000845">
    <property type="protein sequence ID" value="ABW33468.1"/>
    <property type="molecule type" value="Genomic_DNA"/>
</dbReference>
<reference evidence="3 4" key="1">
    <citation type="journal article" date="2008" name="Proc. Natl. Acad. Sci. U.S.A.">
        <title>Niche adaptation and genome expansion in the chlorophyll d-producing cyanobacterium Acaryochloris marina.</title>
        <authorList>
            <person name="Swingley W.D."/>
            <person name="Chen M."/>
            <person name="Cheung P.C."/>
            <person name="Conrad A.L."/>
            <person name="Dejesa L.C."/>
            <person name="Hao J."/>
            <person name="Honchak B.M."/>
            <person name="Karbach L.E."/>
            <person name="Kurdoglu A."/>
            <person name="Lahiri S."/>
            <person name="Mastrian S.D."/>
            <person name="Miyashita H."/>
            <person name="Page L."/>
            <person name="Ramakrishna P."/>
            <person name="Satoh S."/>
            <person name="Sattley W.M."/>
            <person name="Shimada Y."/>
            <person name="Taylor H.L."/>
            <person name="Tomo T."/>
            <person name="Tsuchiya T."/>
            <person name="Wang Z.T."/>
            <person name="Raymond J."/>
            <person name="Mimuro M."/>
            <person name="Blankenship R.E."/>
            <person name="Touchman J.W."/>
        </authorList>
    </citation>
    <scope>NUCLEOTIDE SEQUENCE [LARGE SCALE GENOMIC DNA]</scope>
    <source>
        <strain evidence="4">MBIC 11017</strain>
        <plasmid evidence="4">Plasmid pREB8</plasmid>
    </source>
</reference>
<dbReference type="Pfam" id="PF01609">
    <property type="entry name" value="DDE_Tnp_1"/>
    <property type="match status" value="1"/>
</dbReference>
<dbReference type="PANTHER" id="PTHR30007">
    <property type="entry name" value="PHP DOMAIN PROTEIN"/>
    <property type="match status" value="1"/>
</dbReference>
<dbReference type="GO" id="GO:0003677">
    <property type="term" value="F:DNA binding"/>
    <property type="evidence" value="ECO:0007669"/>
    <property type="project" value="InterPro"/>
</dbReference>
<evidence type="ECO:0000259" key="1">
    <source>
        <dbReference type="Pfam" id="PF01609"/>
    </source>
</evidence>
<gene>
    <name evidence="3" type="ordered locus">AM1_H0118</name>
</gene>
<keyword evidence="4" id="KW-1185">Reference proteome</keyword>
<dbReference type="GO" id="GO:0006313">
    <property type="term" value="P:DNA transposition"/>
    <property type="evidence" value="ECO:0007669"/>
    <property type="project" value="InterPro"/>
</dbReference>
<dbReference type="NCBIfam" id="NF033580">
    <property type="entry name" value="transpos_IS5_3"/>
    <property type="match status" value="1"/>
</dbReference>
<proteinExistence type="predicted"/>
<dbReference type="GO" id="GO:0004803">
    <property type="term" value="F:transposase activity"/>
    <property type="evidence" value="ECO:0007669"/>
    <property type="project" value="InterPro"/>
</dbReference>
<dbReference type="KEGG" id="amr:AM1_H0118"/>
<dbReference type="AlphaFoldDB" id="A8ZR32"/>
<dbReference type="InterPro" id="IPR025161">
    <property type="entry name" value="IS402-like_dom"/>
</dbReference>
<name>A8ZR32_ACAM1</name>
<dbReference type="Pfam" id="PF13340">
    <property type="entry name" value="DUF4096"/>
    <property type="match status" value="1"/>
</dbReference>
<dbReference type="RefSeq" id="WP_012168527.1">
    <property type="nucleotide sequence ID" value="NC_009933.1"/>
</dbReference>
<sequence>MSKAYSSNLTLSQYELIAPLIPPAKPGGRPRSVNMWAVLNAIFYLVSQGCKWRDLPGDFPCWSTVYTYFRNWRIDGTWVKIHDRLCSWVRADNDRPASPSQAIIDSQSVPTATMVNQAVGFDRAKYTKGRKRHTAVDTLGLVLRVVVTAASLPEREGGKKVLTAVHQMAEAVQRLYLIWADGGYSGQPFLQWAMDNFRWVIAVVLRPEQTKGFVLLKKRWVVERTFGWFNWYRRLSKDYERLTDSSEAMIYICMIRLMVRRLA</sequence>
<organism evidence="3 4">
    <name type="scientific">Acaryochloris marina (strain MBIC 11017)</name>
    <dbReference type="NCBI Taxonomy" id="329726"/>
    <lineage>
        <taxon>Bacteria</taxon>
        <taxon>Bacillati</taxon>
        <taxon>Cyanobacteriota</taxon>
        <taxon>Cyanophyceae</taxon>
        <taxon>Acaryochloridales</taxon>
        <taxon>Acaryochloridaceae</taxon>
        <taxon>Acaryochloris</taxon>
    </lineage>
</organism>
<protein>
    <submittedName>
        <fullName evidence="3">Transposase, IS4 family</fullName>
    </submittedName>
</protein>